<evidence type="ECO:0000313" key="4">
    <source>
        <dbReference type="Proteomes" id="UP000649617"/>
    </source>
</evidence>
<feature type="compositionally biased region" description="Basic and acidic residues" evidence="1">
    <location>
        <begin position="53"/>
        <end position="67"/>
    </location>
</feature>
<accession>A0A812JY90</accession>
<gene>
    <name evidence="3" type="ORF">SPIL2461_LOCUS2450</name>
</gene>
<dbReference type="PROSITE" id="PS50918">
    <property type="entry name" value="WWE"/>
    <property type="match status" value="1"/>
</dbReference>
<evidence type="ECO:0000313" key="3">
    <source>
        <dbReference type="EMBL" id="CAE7213442.1"/>
    </source>
</evidence>
<evidence type="ECO:0000256" key="1">
    <source>
        <dbReference type="SAM" id="MobiDB-lite"/>
    </source>
</evidence>
<feature type="non-terminal residue" evidence="3">
    <location>
        <position position="1"/>
    </location>
</feature>
<feature type="region of interest" description="Disordered" evidence="1">
    <location>
        <begin position="53"/>
        <end position="84"/>
    </location>
</feature>
<dbReference type="SUPFAM" id="SSF117839">
    <property type="entry name" value="WWE domain"/>
    <property type="match status" value="1"/>
</dbReference>
<evidence type="ECO:0000259" key="2">
    <source>
        <dbReference type="PROSITE" id="PS50918"/>
    </source>
</evidence>
<dbReference type="EMBL" id="CAJNIZ010002676">
    <property type="protein sequence ID" value="CAE7213442.1"/>
    <property type="molecule type" value="Genomic_DNA"/>
</dbReference>
<protein>
    <recommendedName>
        <fullName evidence="2">WWE domain-containing protein</fullName>
    </recommendedName>
</protein>
<dbReference type="InterPro" id="IPR004170">
    <property type="entry name" value="WWE_dom"/>
</dbReference>
<comment type="caution">
    <text evidence="3">The sequence shown here is derived from an EMBL/GenBank/DDBJ whole genome shotgun (WGS) entry which is preliminary data.</text>
</comment>
<reference evidence="3" key="1">
    <citation type="submission" date="2021-02" db="EMBL/GenBank/DDBJ databases">
        <authorList>
            <person name="Dougan E. K."/>
            <person name="Rhodes N."/>
            <person name="Thang M."/>
            <person name="Chan C."/>
        </authorList>
    </citation>
    <scope>NUCLEOTIDE SEQUENCE</scope>
</reference>
<dbReference type="InterPro" id="IPR037197">
    <property type="entry name" value="WWE_dom_sf"/>
</dbReference>
<proteinExistence type="predicted"/>
<keyword evidence="4" id="KW-1185">Reference proteome</keyword>
<dbReference type="OrthoDB" id="444006at2759"/>
<dbReference type="Gene3D" id="3.30.720.50">
    <property type="match status" value="1"/>
</dbReference>
<feature type="domain" description="WWE" evidence="2">
    <location>
        <begin position="1"/>
        <end position="65"/>
    </location>
</feature>
<organism evidence="3 4">
    <name type="scientific">Symbiodinium pilosum</name>
    <name type="common">Dinoflagellate</name>
    <dbReference type="NCBI Taxonomy" id="2952"/>
    <lineage>
        <taxon>Eukaryota</taxon>
        <taxon>Sar</taxon>
        <taxon>Alveolata</taxon>
        <taxon>Dinophyceae</taxon>
        <taxon>Suessiales</taxon>
        <taxon>Symbiodiniaceae</taxon>
        <taxon>Symbiodinium</taxon>
    </lineage>
</organism>
<dbReference type="AlphaFoldDB" id="A0A812JY90"/>
<dbReference type="Pfam" id="PF02825">
    <property type="entry name" value="WWE"/>
    <property type="match status" value="1"/>
</dbReference>
<sequence>MPWFFKVSAGWAPYSNQQSEQLEIGFQRFQAGHKEHVVLDQWRIDLEKMVQYRADDPSRSRPVKREGPPVTGATAASSSQERPAKRPKILLQLVEAGDEELFSDLSPAELKQVSERLVKLQAGCAYRINAAQAQQDGQATGAKDVTWIRCDFSTKHGKALHSPVHFTLARLVARVGSKPVLFQIRASEIVNAEACLMLREAVYNAYKLSYFDGAEGELIWPPPPWQWSDDGEHDPEMKLMPLSHMERFRSACEVKDERPANEWLQAVVQALVAVLWQQM</sequence>
<name>A0A812JY90_SYMPI</name>
<dbReference type="Proteomes" id="UP000649617">
    <property type="component" value="Unassembled WGS sequence"/>
</dbReference>